<feature type="region of interest" description="Disordered" evidence="6">
    <location>
        <begin position="205"/>
        <end position="247"/>
    </location>
</feature>
<dbReference type="AlphaFoldDB" id="A0A0L0DQJ3"/>
<dbReference type="Pfam" id="PF13424">
    <property type="entry name" value="TPR_12"/>
    <property type="match status" value="1"/>
</dbReference>
<keyword evidence="4 5" id="KW-0802">TPR repeat</keyword>
<feature type="repeat" description="TPR" evidence="5">
    <location>
        <begin position="417"/>
        <end position="450"/>
    </location>
</feature>
<dbReference type="Gene3D" id="1.25.40.10">
    <property type="entry name" value="Tetratricopeptide repeat domain"/>
    <property type="match status" value="3"/>
</dbReference>
<dbReference type="Gene3D" id="1.10.260.100">
    <property type="match status" value="2"/>
</dbReference>
<evidence type="ECO:0000259" key="7">
    <source>
        <dbReference type="SMART" id="SM00727"/>
    </source>
</evidence>
<gene>
    <name evidence="8" type="ORF">AMSG_10290</name>
</gene>
<organism evidence="8 9">
    <name type="scientific">Thecamonas trahens ATCC 50062</name>
    <dbReference type="NCBI Taxonomy" id="461836"/>
    <lineage>
        <taxon>Eukaryota</taxon>
        <taxon>Apusozoa</taxon>
        <taxon>Apusomonadida</taxon>
        <taxon>Apusomonadidae</taxon>
        <taxon>Thecamonas</taxon>
    </lineage>
</organism>
<dbReference type="eggNOG" id="KOG0548">
    <property type="taxonomic scope" value="Eukaryota"/>
</dbReference>
<dbReference type="Pfam" id="PF13432">
    <property type="entry name" value="TPR_16"/>
    <property type="match status" value="1"/>
</dbReference>
<dbReference type="EMBL" id="GL349488">
    <property type="protein sequence ID" value="KNC54306.1"/>
    <property type="molecule type" value="Genomic_DNA"/>
</dbReference>
<dbReference type="GO" id="GO:0051879">
    <property type="term" value="F:Hsp90 protein binding"/>
    <property type="evidence" value="ECO:0007669"/>
    <property type="project" value="TreeGrafter"/>
</dbReference>
<feature type="domain" description="STI1" evidence="7">
    <location>
        <begin position="522"/>
        <end position="561"/>
    </location>
</feature>
<proteinExistence type="predicted"/>
<feature type="domain" description="STI1" evidence="7">
    <location>
        <begin position="140"/>
        <end position="181"/>
    </location>
</feature>
<evidence type="ECO:0000256" key="6">
    <source>
        <dbReference type="SAM" id="MobiDB-lite"/>
    </source>
</evidence>
<dbReference type="FunFam" id="1.25.40.10:FF:000010">
    <property type="entry name" value="Stress-induced phosphoprotein 1"/>
    <property type="match status" value="1"/>
</dbReference>
<dbReference type="RefSeq" id="XP_013753767.1">
    <property type="nucleotide sequence ID" value="XM_013898313.1"/>
</dbReference>
<keyword evidence="2" id="KW-0963">Cytoplasm</keyword>
<evidence type="ECO:0000256" key="4">
    <source>
        <dbReference type="ARBA" id="ARBA00022803"/>
    </source>
</evidence>
<dbReference type="SUPFAM" id="SSF48452">
    <property type="entry name" value="TPR-like"/>
    <property type="match status" value="3"/>
</dbReference>
<dbReference type="FunFam" id="1.25.40.10:FF:000027">
    <property type="entry name" value="stress-induced-phosphoprotein 1 isoform X1"/>
    <property type="match status" value="1"/>
</dbReference>
<dbReference type="PANTHER" id="PTHR22904">
    <property type="entry name" value="TPR REPEAT CONTAINING PROTEIN"/>
    <property type="match status" value="1"/>
</dbReference>
<feature type="repeat" description="TPR" evidence="5">
    <location>
        <begin position="4"/>
        <end position="37"/>
    </location>
</feature>
<dbReference type="Proteomes" id="UP000054408">
    <property type="component" value="Unassembled WGS sequence"/>
</dbReference>
<dbReference type="InterPro" id="IPR011990">
    <property type="entry name" value="TPR-like_helical_dom_sf"/>
</dbReference>
<accession>A0A0L0DQJ3</accession>
<feature type="repeat" description="TPR" evidence="5">
    <location>
        <begin position="248"/>
        <end position="281"/>
    </location>
</feature>
<protein>
    <submittedName>
        <fullName evidence="8">Stress-induced protein sti1</fullName>
    </submittedName>
</protein>
<evidence type="ECO:0000313" key="9">
    <source>
        <dbReference type="Proteomes" id="UP000054408"/>
    </source>
</evidence>
<dbReference type="InterPro" id="IPR006636">
    <property type="entry name" value="STI1_HS-bd"/>
</dbReference>
<feature type="compositionally biased region" description="Basic and acidic residues" evidence="6">
    <location>
        <begin position="237"/>
        <end position="247"/>
    </location>
</feature>
<feature type="compositionally biased region" description="Low complexity" evidence="6">
    <location>
        <begin position="205"/>
        <end position="220"/>
    </location>
</feature>
<dbReference type="STRING" id="461836.A0A0L0DQJ3"/>
<dbReference type="GeneID" id="25568549"/>
<dbReference type="InterPro" id="IPR041243">
    <property type="entry name" value="STI1/HOP_DP"/>
</dbReference>
<evidence type="ECO:0000256" key="5">
    <source>
        <dbReference type="PROSITE-ProRule" id="PRU00339"/>
    </source>
</evidence>
<feature type="repeat" description="TPR" evidence="5">
    <location>
        <begin position="383"/>
        <end position="416"/>
    </location>
</feature>
<keyword evidence="3" id="KW-0677">Repeat</keyword>
<evidence type="ECO:0000256" key="3">
    <source>
        <dbReference type="ARBA" id="ARBA00022737"/>
    </source>
</evidence>
<comment type="subcellular location">
    <subcellularLocation>
        <location evidence="1">Cytoplasm</location>
    </subcellularLocation>
</comment>
<dbReference type="InterPro" id="IPR019734">
    <property type="entry name" value="TPR_rpt"/>
</dbReference>
<feature type="repeat" description="TPR" evidence="5">
    <location>
        <begin position="451"/>
        <end position="484"/>
    </location>
</feature>
<evidence type="ECO:0000256" key="2">
    <source>
        <dbReference type="ARBA" id="ARBA00022490"/>
    </source>
</evidence>
<dbReference type="SMART" id="SM00028">
    <property type="entry name" value="TPR"/>
    <property type="match status" value="9"/>
</dbReference>
<evidence type="ECO:0000313" key="8">
    <source>
        <dbReference type="EMBL" id="KNC54306.1"/>
    </source>
</evidence>
<name>A0A0L0DQJ3_THETB</name>
<dbReference type="SMART" id="SM00727">
    <property type="entry name" value="STI1"/>
    <property type="match status" value="2"/>
</dbReference>
<dbReference type="Pfam" id="PF17830">
    <property type="entry name" value="STI1-HOP_DP"/>
    <property type="match status" value="2"/>
</dbReference>
<dbReference type="OrthoDB" id="2423701at2759"/>
<dbReference type="Pfam" id="PF13181">
    <property type="entry name" value="TPR_8"/>
    <property type="match status" value="1"/>
</dbReference>
<sequence>MSSAEALKNEGNAAFTAKDYETAVAKFTAAIEADANYHVAYSNRSAAYSAMGKYDDALADAEKVIEIKGDWPKGYLRKATALRFLGRTDDAMAAYDTGLEATSGAQAIADAKAKFEAEAAPANPLASLFDETVWTKIATNPQTREYMSQPDFVQMIQAVQNDKSGTAVQQYMQDPRFQAVFMMLLGANMPPGANNPFAAAAADGAAAAAESSAPPSSSQPEPAPEPVPEPEPEVDEEAKARAETKARADAIKSEGNALYKKGKFDDALAKYREAESLLPDEVTYILNQASVFLEKGEYETCIETCEKAMDVARETRADYATLAKILTRKGNCFLRQKMYDEAIAAFESAQREHRTAPTLKLINKTKRLKREAAAKAYYDDDKAAAAKAEGNDAFRAQDYPTAVKHYTEAIKRNPKDHTFYSNRAASYIKLGALPEALKDIEACLEIKPDFIRAYSRRGQIEFLMRQYHKCIDTYQTMLELEPENTEAKEQMIKVENAIRARELNPPGTPEEQEAERARALSDPDIQRLYADPNVQSALQAMASDPAAAKDLMADPSMSVKILKLRAAGVIRFG</sequence>
<dbReference type="PANTHER" id="PTHR22904:SF523">
    <property type="entry name" value="STRESS-INDUCED-PHOSPHOPROTEIN 1"/>
    <property type="match status" value="1"/>
</dbReference>
<reference evidence="8 9" key="1">
    <citation type="submission" date="2010-05" db="EMBL/GenBank/DDBJ databases">
        <title>The Genome Sequence of Thecamonas trahens ATCC 50062.</title>
        <authorList>
            <consortium name="The Broad Institute Genome Sequencing Platform"/>
            <person name="Russ C."/>
            <person name="Cuomo C."/>
            <person name="Shea T."/>
            <person name="Young S.K."/>
            <person name="Zeng Q."/>
            <person name="Koehrsen M."/>
            <person name="Haas B."/>
            <person name="Borodovsky M."/>
            <person name="Guigo R."/>
            <person name="Alvarado L."/>
            <person name="Berlin A."/>
            <person name="Bochicchio J."/>
            <person name="Borenstein D."/>
            <person name="Chapman S."/>
            <person name="Chen Z."/>
            <person name="Freedman E."/>
            <person name="Gellesch M."/>
            <person name="Goldberg J."/>
            <person name="Griggs A."/>
            <person name="Gujja S."/>
            <person name="Heilman E."/>
            <person name="Heiman D."/>
            <person name="Hepburn T."/>
            <person name="Howarth C."/>
            <person name="Jen D."/>
            <person name="Larson L."/>
            <person name="Mehta T."/>
            <person name="Park D."/>
            <person name="Pearson M."/>
            <person name="Roberts A."/>
            <person name="Saif S."/>
            <person name="Shenoy N."/>
            <person name="Sisk P."/>
            <person name="Stolte C."/>
            <person name="Sykes S."/>
            <person name="Thomson T."/>
            <person name="Walk T."/>
            <person name="White J."/>
            <person name="Yandava C."/>
            <person name="Burger G."/>
            <person name="Gray M.W."/>
            <person name="Holland P.W.H."/>
            <person name="King N."/>
            <person name="Lang F.B.F."/>
            <person name="Roger A.J."/>
            <person name="Ruiz-Trillo I."/>
            <person name="Lander E."/>
            <person name="Nusbaum C."/>
        </authorList>
    </citation>
    <scope>NUCLEOTIDE SEQUENCE [LARGE SCALE GENOMIC DNA]</scope>
    <source>
        <strain evidence="8 9">ATCC 50062</strain>
    </source>
</reference>
<dbReference type="GO" id="GO:0005737">
    <property type="term" value="C:cytoplasm"/>
    <property type="evidence" value="ECO:0007669"/>
    <property type="project" value="UniProtKB-SubCell"/>
</dbReference>
<keyword evidence="9" id="KW-1185">Reference proteome</keyword>
<dbReference type="OMA" id="MYSAREN"/>
<evidence type="ECO:0000256" key="1">
    <source>
        <dbReference type="ARBA" id="ARBA00004496"/>
    </source>
</evidence>
<dbReference type="PROSITE" id="PS50005">
    <property type="entry name" value="TPR"/>
    <property type="match status" value="5"/>
</dbReference>